<accession>A0A4S4N554</accession>
<dbReference type="Proteomes" id="UP000308730">
    <property type="component" value="Unassembled WGS sequence"/>
</dbReference>
<dbReference type="EMBL" id="SGPM01000011">
    <property type="protein sequence ID" value="THH33048.1"/>
    <property type="molecule type" value="Genomic_DNA"/>
</dbReference>
<evidence type="ECO:0000313" key="2">
    <source>
        <dbReference type="Proteomes" id="UP000308730"/>
    </source>
</evidence>
<protein>
    <submittedName>
        <fullName evidence="1">Uncharacterized protein</fullName>
    </submittedName>
</protein>
<dbReference type="AlphaFoldDB" id="A0A4S4N554"/>
<dbReference type="CDD" id="cd23428">
    <property type="entry name" value="beta-trefoil_Ricin_SPI"/>
    <property type="match status" value="1"/>
</dbReference>
<name>A0A4S4N554_9APHY</name>
<dbReference type="OrthoDB" id="2794653at2759"/>
<reference evidence="1 2" key="1">
    <citation type="submission" date="2019-02" db="EMBL/GenBank/DDBJ databases">
        <title>Genome sequencing of the rare red list fungi Antrodiella citrinella (Flaviporus citrinellus).</title>
        <authorList>
            <person name="Buettner E."/>
            <person name="Kellner H."/>
        </authorList>
    </citation>
    <scope>NUCLEOTIDE SEQUENCE [LARGE SCALE GENOMIC DNA]</scope>
    <source>
        <strain evidence="1 2">DSM 108506</strain>
    </source>
</reference>
<dbReference type="Pfam" id="PF16850">
    <property type="entry name" value="Inhibitor_I66"/>
    <property type="match status" value="1"/>
</dbReference>
<dbReference type="InterPro" id="IPR031755">
    <property type="entry name" value="Inhibitor_I66"/>
</dbReference>
<comment type="caution">
    <text evidence="1">The sequence shown here is derived from an EMBL/GenBank/DDBJ whole genome shotgun (WGS) entry which is preliminary data.</text>
</comment>
<gene>
    <name evidence="1" type="ORF">EUX98_g1124</name>
</gene>
<proteinExistence type="predicted"/>
<organism evidence="1 2">
    <name type="scientific">Antrodiella citrinella</name>
    <dbReference type="NCBI Taxonomy" id="2447956"/>
    <lineage>
        <taxon>Eukaryota</taxon>
        <taxon>Fungi</taxon>
        <taxon>Dikarya</taxon>
        <taxon>Basidiomycota</taxon>
        <taxon>Agaricomycotina</taxon>
        <taxon>Agaricomycetes</taxon>
        <taxon>Polyporales</taxon>
        <taxon>Steccherinaceae</taxon>
        <taxon>Antrodiella</taxon>
    </lineage>
</organism>
<evidence type="ECO:0000313" key="1">
    <source>
        <dbReference type="EMBL" id="THH33048.1"/>
    </source>
</evidence>
<sequence>MSNTLKPGSYMIESLLNGNAVHRFPTEDHSLLPKAIFLLSKGVQGHGFWDVKRTNDGGYILAANRSPVATIDGKLFAILLDMPPPQVWDIKLSERDGPDCFIIAERYSPRGWVANADADDDELNQISVRPLIIGPSYPPFYPPNEVFKFIRVDRD</sequence>
<keyword evidence="2" id="KW-1185">Reference proteome</keyword>
<dbReference type="GO" id="GO:0004867">
    <property type="term" value="F:serine-type endopeptidase inhibitor activity"/>
    <property type="evidence" value="ECO:0007669"/>
    <property type="project" value="InterPro"/>
</dbReference>
<dbReference type="Gene3D" id="2.80.10.50">
    <property type="match status" value="1"/>
</dbReference>